<dbReference type="GO" id="GO:0003677">
    <property type="term" value="F:DNA binding"/>
    <property type="evidence" value="ECO:0007669"/>
    <property type="project" value="InterPro"/>
</dbReference>
<dbReference type="Pfam" id="PF00004">
    <property type="entry name" value="AAA"/>
    <property type="match status" value="1"/>
</dbReference>
<proteinExistence type="inferred from homology"/>
<dbReference type="GeneID" id="7452972"/>
<comment type="subcellular location">
    <subcellularLocation>
        <location evidence="1">Nucleus</location>
    </subcellularLocation>
</comment>
<protein>
    <submittedName>
        <fullName evidence="8">Replication factor C 36 kDa subunit</fullName>
    </submittedName>
</protein>
<dbReference type="STRING" id="35128.B8CB01"/>
<dbReference type="GO" id="GO:0005663">
    <property type="term" value="C:DNA replication factor C complex"/>
    <property type="evidence" value="ECO:0000318"/>
    <property type="project" value="GO_Central"/>
</dbReference>
<evidence type="ECO:0000256" key="2">
    <source>
        <dbReference type="ARBA" id="ARBA00005378"/>
    </source>
</evidence>
<dbReference type="InterPro" id="IPR013748">
    <property type="entry name" value="Rep_factorC_C"/>
</dbReference>
<dbReference type="eggNOG" id="KOG0990">
    <property type="taxonomic scope" value="Eukaryota"/>
</dbReference>
<evidence type="ECO:0000256" key="3">
    <source>
        <dbReference type="ARBA" id="ARBA00022705"/>
    </source>
</evidence>
<dbReference type="FunFam" id="1.20.272.10:FF:000004">
    <property type="entry name" value="Replication factor C subunit 5"/>
    <property type="match status" value="1"/>
</dbReference>
<dbReference type="InParanoid" id="B8CB01"/>
<dbReference type="Gene3D" id="1.20.272.10">
    <property type="match status" value="1"/>
</dbReference>
<evidence type="ECO:0000313" key="8">
    <source>
        <dbReference type="EMBL" id="EED89231.1"/>
    </source>
</evidence>
<dbReference type="PANTHER" id="PTHR11669">
    <property type="entry name" value="REPLICATION FACTOR C / DNA POLYMERASE III GAMMA-TAU SUBUNIT"/>
    <property type="match status" value="1"/>
</dbReference>
<name>B8CB01_THAPS</name>
<dbReference type="Gene3D" id="3.40.50.300">
    <property type="entry name" value="P-loop containing nucleotide triphosphate hydrolases"/>
    <property type="match status" value="1"/>
</dbReference>
<dbReference type="Gene3D" id="1.10.8.60">
    <property type="match status" value="1"/>
</dbReference>
<dbReference type="InterPro" id="IPR050238">
    <property type="entry name" value="DNA_Rep/Repair_Clamp_Loader"/>
</dbReference>
<dbReference type="InterPro" id="IPR047854">
    <property type="entry name" value="RFC_lid"/>
</dbReference>
<dbReference type="RefSeq" id="XP_002293495.1">
    <property type="nucleotide sequence ID" value="XM_002293459.1"/>
</dbReference>
<evidence type="ECO:0000256" key="4">
    <source>
        <dbReference type="ARBA" id="ARBA00022741"/>
    </source>
</evidence>
<dbReference type="CDD" id="cd00009">
    <property type="entry name" value="AAA"/>
    <property type="match status" value="1"/>
</dbReference>
<dbReference type="NCBIfam" id="NF001679">
    <property type="entry name" value="PRK00440.1"/>
    <property type="match status" value="1"/>
</dbReference>
<keyword evidence="9" id="KW-1185">Reference proteome</keyword>
<keyword evidence="4" id="KW-0547">Nucleotide-binding</keyword>
<keyword evidence="3" id="KW-0235">DNA replication</keyword>
<dbReference type="GO" id="GO:0005524">
    <property type="term" value="F:ATP binding"/>
    <property type="evidence" value="ECO:0007669"/>
    <property type="project" value="UniProtKB-KW"/>
</dbReference>
<dbReference type="SMART" id="SM00382">
    <property type="entry name" value="AAA"/>
    <property type="match status" value="1"/>
</dbReference>
<keyword evidence="6" id="KW-0539">Nucleus</keyword>
<dbReference type="GO" id="GO:0005634">
    <property type="term" value="C:nucleus"/>
    <property type="evidence" value="ECO:0000318"/>
    <property type="project" value="GO_Central"/>
</dbReference>
<dbReference type="InterPro" id="IPR003593">
    <property type="entry name" value="AAA+_ATPase"/>
</dbReference>
<dbReference type="KEGG" id="tps:THAPSDRAFT_723"/>
<evidence type="ECO:0000256" key="5">
    <source>
        <dbReference type="ARBA" id="ARBA00022840"/>
    </source>
</evidence>
<dbReference type="OMA" id="AEDNLPW"/>
<sequence length="321" mass="35638">MPWVEKYRPAKLEDLVAHEDIVAILTRLIDSDNLPHLLLYGPPGTGKTSTIVAAAKRMYGSTAAYSSMALELNASDSRGIDVVRNEIKEFAGTRQLFHSGIKLIILDEADAMTSDAQFALRRVIEKHTKNARFCLICNYVSKIIPALQSRCTRFRFAPLKQEQIRSRLVEVADAEKCNYTEDGIQAILDLSGGDMRRVLNLLQSTAMGSEIVDEKNVYMTSGAPLPRDVHVAMEWLMNLEFKDVYEKLTNMCSTKGYALTDILTELANKVTEANFPPGVLAVLLDGMSDVEHRLAFGTDEKLQAASLVGVFVKGRHVMKIA</sequence>
<dbReference type="SUPFAM" id="SSF48019">
    <property type="entry name" value="post-AAA+ oligomerization domain-like"/>
    <property type="match status" value="1"/>
</dbReference>
<dbReference type="AlphaFoldDB" id="B8CB01"/>
<feature type="domain" description="AAA+ ATPase" evidence="7">
    <location>
        <begin position="33"/>
        <end position="162"/>
    </location>
</feature>
<dbReference type="EMBL" id="CM000648">
    <property type="protein sequence ID" value="EED89231.1"/>
    <property type="molecule type" value="Genomic_DNA"/>
</dbReference>
<dbReference type="SUPFAM" id="SSF52540">
    <property type="entry name" value="P-loop containing nucleoside triphosphate hydrolases"/>
    <property type="match status" value="1"/>
</dbReference>
<reference evidence="8 9" key="2">
    <citation type="journal article" date="2008" name="Nature">
        <title>The Phaeodactylum genome reveals the evolutionary history of diatom genomes.</title>
        <authorList>
            <person name="Bowler C."/>
            <person name="Allen A.E."/>
            <person name="Badger J.H."/>
            <person name="Grimwood J."/>
            <person name="Jabbari K."/>
            <person name="Kuo A."/>
            <person name="Maheswari U."/>
            <person name="Martens C."/>
            <person name="Maumus F."/>
            <person name="Otillar R.P."/>
            <person name="Rayko E."/>
            <person name="Salamov A."/>
            <person name="Vandepoele K."/>
            <person name="Beszteri B."/>
            <person name="Gruber A."/>
            <person name="Heijde M."/>
            <person name="Katinka M."/>
            <person name="Mock T."/>
            <person name="Valentin K."/>
            <person name="Verret F."/>
            <person name="Berges J.A."/>
            <person name="Brownlee C."/>
            <person name="Cadoret J.P."/>
            <person name="Chiovitti A."/>
            <person name="Choi C.J."/>
            <person name="Coesel S."/>
            <person name="De Martino A."/>
            <person name="Detter J.C."/>
            <person name="Durkin C."/>
            <person name="Falciatore A."/>
            <person name="Fournet J."/>
            <person name="Haruta M."/>
            <person name="Huysman M.J."/>
            <person name="Jenkins B.D."/>
            <person name="Jiroutova K."/>
            <person name="Jorgensen R.E."/>
            <person name="Joubert Y."/>
            <person name="Kaplan A."/>
            <person name="Kroger N."/>
            <person name="Kroth P.G."/>
            <person name="La Roche J."/>
            <person name="Lindquist E."/>
            <person name="Lommer M."/>
            <person name="Martin-Jezequel V."/>
            <person name="Lopez P.J."/>
            <person name="Lucas S."/>
            <person name="Mangogna M."/>
            <person name="McGinnis K."/>
            <person name="Medlin L.K."/>
            <person name="Montsant A."/>
            <person name="Oudot-Le Secq M.P."/>
            <person name="Napoli C."/>
            <person name="Obornik M."/>
            <person name="Parker M.S."/>
            <person name="Petit J.L."/>
            <person name="Porcel B.M."/>
            <person name="Poulsen N."/>
            <person name="Robison M."/>
            <person name="Rychlewski L."/>
            <person name="Rynearson T.A."/>
            <person name="Schmutz J."/>
            <person name="Shapiro H."/>
            <person name="Siaut M."/>
            <person name="Stanley M."/>
            <person name="Sussman M.R."/>
            <person name="Taylor A.R."/>
            <person name="Vardi A."/>
            <person name="von Dassow P."/>
            <person name="Vyverman W."/>
            <person name="Willis A."/>
            <person name="Wyrwicz L.S."/>
            <person name="Rokhsar D.S."/>
            <person name="Weissenbach J."/>
            <person name="Armbrust E.V."/>
            <person name="Green B.R."/>
            <person name="Van de Peer Y."/>
            <person name="Grigoriev I.V."/>
        </authorList>
    </citation>
    <scope>NUCLEOTIDE SEQUENCE [LARGE SCALE GENOMIC DNA]</scope>
    <source>
        <strain evidence="8 9">CCMP1335</strain>
    </source>
</reference>
<accession>B8CB01</accession>
<dbReference type="CDD" id="cd18140">
    <property type="entry name" value="HLD_clamp_RFC"/>
    <property type="match status" value="1"/>
</dbReference>
<dbReference type="InterPro" id="IPR003959">
    <property type="entry name" value="ATPase_AAA_core"/>
</dbReference>
<evidence type="ECO:0000256" key="1">
    <source>
        <dbReference type="ARBA" id="ARBA00004123"/>
    </source>
</evidence>
<dbReference type="FunCoup" id="B8CB01">
    <property type="interactions" value="261"/>
</dbReference>
<dbReference type="FunFam" id="1.10.8.60:FF:000012">
    <property type="entry name" value="Replication factor C subunit 4"/>
    <property type="match status" value="1"/>
</dbReference>
<reference evidence="8 9" key="1">
    <citation type="journal article" date="2004" name="Science">
        <title>The genome of the diatom Thalassiosira pseudonana: ecology, evolution, and metabolism.</title>
        <authorList>
            <person name="Armbrust E.V."/>
            <person name="Berges J.A."/>
            <person name="Bowler C."/>
            <person name="Green B.R."/>
            <person name="Martinez D."/>
            <person name="Putnam N.H."/>
            <person name="Zhou S."/>
            <person name="Allen A.E."/>
            <person name="Apt K.E."/>
            <person name="Bechner M."/>
            <person name="Brzezinski M.A."/>
            <person name="Chaal B.K."/>
            <person name="Chiovitti A."/>
            <person name="Davis A.K."/>
            <person name="Demarest M.S."/>
            <person name="Detter J.C."/>
            <person name="Glavina T."/>
            <person name="Goodstein D."/>
            <person name="Hadi M.Z."/>
            <person name="Hellsten U."/>
            <person name="Hildebrand M."/>
            <person name="Jenkins B.D."/>
            <person name="Jurka J."/>
            <person name="Kapitonov V.V."/>
            <person name="Kroger N."/>
            <person name="Lau W.W."/>
            <person name="Lane T.W."/>
            <person name="Larimer F.W."/>
            <person name="Lippmeier J.C."/>
            <person name="Lucas S."/>
            <person name="Medina M."/>
            <person name="Montsant A."/>
            <person name="Obornik M."/>
            <person name="Parker M.S."/>
            <person name="Palenik B."/>
            <person name="Pazour G.J."/>
            <person name="Richardson P.M."/>
            <person name="Rynearson T.A."/>
            <person name="Saito M.A."/>
            <person name="Schwartz D.C."/>
            <person name="Thamatrakoln K."/>
            <person name="Valentin K."/>
            <person name="Vardi A."/>
            <person name="Wilkerson F.P."/>
            <person name="Rokhsar D.S."/>
        </authorList>
    </citation>
    <scope>NUCLEOTIDE SEQUENCE [LARGE SCALE GENOMIC DNA]</scope>
    <source>
        <strain evidence="8 9">CCMP1335</strain>
    </source>
</reference>
<dbReference type="GO" id="GO:0006281">
    <property type="term" value="P:DNA repair"/>
    <property type="evidence" value="ECO:0000318"/>
    <property type="project" value="GO_Central"/>
</dbReference>
<organism evidence="8 9">
    <name type="scientific">Thalassiosira pseudonana</name>
    <name type="common">Marine diatom</name>
    <name type="synonym">Cyclotella nana</name>
    <dbReference type="NCBI Taxonomy" id="35128"/>
    <lineage>
        <taxon>Eukaryota</taxon>
        <taxon>Sar</taxon>
        <taxon>Stramenopiles</taxon>
        <taxon>Ochrophyta</taxon>
        <taxon>Bacillariophyta</taxon>
        <taxon>Coscinodiscophyceae</taxon>
        <taxon>Thalassiosirophycidae</taxon>
        <taxon>Thalassiosirales</taxon>
        <taxon>Thalassiosiraceae</taxon>
        <taxon>Thalassiosira</taxon>
    </lineage>
</organism>
<evidence type="ECO:0000259" key="7">
    <source>
        <dbReference type="SMART" id="SM00382"/>
    </source>
</evidence>
<dbReference type="GO" id="GO:0006261">
    <property type="term" value="P:DNA-templated DNA replication"/>
    <property type="evidence" value="ECO:0000318"/>
    <property type="project" value="GO_Central"/>
</dbReference>
<dbReference type="FunFam" id="3.40.50.300:FF:000129">
    <property type="entry name" value="Replication factor C subunit 5"/>
    <property type="match status" value="1"/>
</dbReference>
<dbReference type="HOGENOM" id="CLU_042324_2_0_1"/>
<dbReference type="InterPro" id="IPR008921">
    <property type="entry name" value="DNA_pol3_clamp-load_cplx_C"/>
</dbReference>
<dbReference type="PANTHER" id="PTHR11669:SF9">
    <property type="entry name" value="REPLICATION FACTOR C SUBUNIT 5"/>
    <property type="match status" value="1"/>
</dbReference>
<dbReference type="Proteomes" id="UP000001449">
    <property type="component" value="Chromosome 13"/>
</dbReference>
<evidence type="ECO:0000313" key="9">
    <source>
        <dbReference type="Proteomes" id="UP000001449"/>
    </source>
</evidence>
<evidence type="ECO:0000256" key="6">
    <source>
        <dbReference type="ARBA" id="ARBA00023242"/>
    </source>
</evidence>
<comment type="similarity">
    <text evidence="2">Belongs to the activator 1 small subunits family.</text>
</comment>
<dbReference type="Pfam" id="PF08542">
    <property type="entry name" value="Rep_fac_C"/>
    <property type="match status" value="1"/>
</dbReference>
<gene>
    <name evidence="8" type="primary">rfC2</name>
    <name evidence="8" type="ORF">THAPSDRAFT_723</name>
</gene>
<dbReference type="GO" id="GO:0016887">
    <property type="term" value="F:ATP hydrolysis activity"/>
    <property type="evidence" value="ECO:0007669"/>
    <property type="project" value="InterPro"/>
</dbReference>
<keyword evidence="5" id="KW-0067">ATP-binding</keyword>
<dbReference type="PaxDb" id="35128-Thaps723"/>
<dbReference type="InterPro" id="IPR027417">
    <property type="entry name" value="P-loop_NTPase"/>
</dbReference>